<keyword evidence="3" id="KW-1185">Reference proteome</keyword>
<feature type="region of interest" description="Disordered" evidence="1">
    <location>
        <begin position="69"/>
        <end position="128"/>
    </location>
</feature>
<comment type="caution">
    <text evidence="2">The sequence shown here is derived from an EMBL/GenBank/DDBJ whole genome shotgun (WGS) entry which is preliminary data.</text>
</comment>
<name>A0A438M5K6_9ACTN</name>
<accession>A0A438M5K6</accession>
<reference evidence="2 3" key="1">
    <citation type="submission" date="2019-01" db="EMBL/GenBank/DDBJ databases">
        <title>Sequencing the genomes of 1000 actinobacteria strains.</title>
        <authorList>
            <person name="Klenk H.-P."/>
        </authorList>
    </citation>
    <scope>NUCLEOTIDE SEQUENCE [LARGE SCALE GENOMIC DNA]</scope>
    <source>
        <strain evidence="2 3">DSM 43925</strain>
    </source>
</reference>
<evidence type="ECO:0000313" key="3">
    <source>
        <dbReference type="Proteomes" id="UP000284824"/>
    </source>
</evidence>
<evidence type="ECO:0000256" key="1">
    <source>
        <dbReference type="SAM" id="MobiDB-lite"/>
    </source>
</evidence>
<dbReference type="Proteomes" id="UP000284824">
    <property type="component" value="Unassembled WGS sequence"/>
</dbReference>
<sequence>MPSAKATARDQAKGCGCLIVAMLLVVGGCNALFGSDDAPTPVPVVATATPTTAPAITWSPELIADLDDDGIEDRYDVDADGDGVTRTYDRDDEDPNKGKRKPKRTTTPKPAVQPKREQPAPVAKAHPGGFCGTPVAVGIASNGRTYTCRGGHWRR</sequence>
<dbReference type="PROSITE" id="PS51257">
    <property type="entry name" value="PROKAR_LIPOPROTEIN"/>
    <property type="match status" value="1"/>
</dbReference>
<dbReference type="EMBL" id="SAUN01000001">
    <property type="protein sequence ID" value="RVX41136.1"/>
    <property type="molecule type" value="Genomic_DNA"/>
</dbReference>
<proteinExistence type="predicted"/>
<dbReference type="RefSeq" id="WP_127933420.1">
    <property type="nucleotide sequence ID" value="NZ_SAUN01000001.1"/>
</dbReference>
<dbReference type="AlphaFoldDB" id="A0A438M5K6"/>
<evidence type="ECO:0000313" key="2">
    <source>
        <dbReference type="EMBL" id="RVX41136.1"/>
    </source>
</evidence>
<dbReference type="OrthoDB" id="3543654at2"/>
<gene>
    <name evidence="2" type="ORF">EDD27_3605</name>
</gene>
<organism evidence="2 3">
    <name type="scientific">Nonomuraea polychroma</name>
    <dbReference type="NCBI Taxonomy" id="46176"/>
    <lineage>
        <taxon>Bacteria</taxon>
        <taxon>Bacillati</taxon>
        <taxon>Actinomycetota</taxon>
        <taxon>Actinomycetes</taxon>
        <taxon>Streptosporangiales</taxon>
        <taxon>Streptosporangiaceae</taxon>
        <taxon>Nonomuraea</taxon>
    </lineage>
</organism>
<protein>
    <submittedName>
        <fullName evidence="2">Uncharacterized protein</fullName>
    </submittedName>
</protein>